<name>A0AA87BZY7_9VIBR</name>
<dbReference type="EMBL" id="CCKJ01000002">
    <property type="protein sequence ID" value="CDT47222.1"/>
    <property type="molecule type" value="Genomic_DNA"/>
</dbReference>
<accession>A0AA87BZY7</accession>
<sequence length="43" mass="5048">MLHSRRLTNTQSIRQVLGQMGYPRILLLASAPIHDQNHNKWHD</sequence>
<dbReference type="Proteomes" id="UP000041625">
    <property type="component" value="Unassembled WGS sequence"/>
</dbReference>
<proteinExistence type="predicted"/>
<protein>
    <submittedName>
        <fullName evidence="1">Uncharacterized protein</fullName>
    </submittedName>
</protein>
<evidence type="ECO:0000313" key="2">
    <source>
        <dbReference type="Proteomes" id="UP000041625"/>
    </source>
</evidence>
<reference evidence="1 2" key="1">
    <citation type="submission" date="2014-06" db="EMBL/GenBank/DDBJ databases">
        <authorList>
            <person name="Le Roux F."/>
        </authorList>
    </citation>
    <scope>NUCLEOTIDE SEQUENCE [LARGE SCALE GENOMIC DNA]</scope>
    <source>
        <strain evidence="1 2">J2-31</strain>
    </source>
</reference>
<keyword evidence="2" id="KW-1185">Reference proteome</keyword>
<organism evidence="1 2">
    <name type="scientific">Vibrio coralliirubri</name>
    <dbReference type="NCBI Taxonomy" id="1516159"/>
    <lineage>
        <taxon>Bacteria</taxon>
        <taxon>Pseudomonadati</taxon>
        <taxon>Pseudomonadota</taxon>
        <taxon>Gammaproteobacteria</taxon>
        <taxon>Vibrionales</taxon>
        <taxon>Vibrionaceae</taxon>
        <taxon>Vibrio</taxon>
    </lineage>
</organism>
<dbReference type="AlphaFoldDB" id="A0AA87BZY7"/>
<evidence type="ECO:0000313" key="1">
    <source>
        <dbReference type="EMBL" id="CDT47222.1"/>
    </source>
</evidence>
<comment type="caution">
    <text evidence="1">The sequence shown here is derived from an EMBL/GenBank/DDBJ whole genome shotgun (WGS) entry which is preliminary data.</text>
</comment>
<gene>
    <name evidence="1" type="ORF">VCR31J2_100004</name>
</gene>